<dbReference type="Pfam" id="PF03756">
    <property type="entry name" value="AfsA"/>
    <property type="match status" value="2"/>
</dbReference>
<dbReference type="InterPro" id="IPR005509">
    <property type="entry name" value="AfsA_hotdog_dom"/>
</dbReference>
<keyword evidence="3" id="KW-1185">Reference proteome</keyword>
<dbReference type="InterPro" id="IPR047757">
    <property type="entry name" value="AfsA-like"/>
</dbReference>
<evidence type="ECO:0000313" key="3">
    <source>
        <dbReference type="Proteomes" id="UP001612415"/>
    </source>
</evidence>
<reference evidence="2 3" key="1">
    <citation type="submission" date="2024-10" db="EMBL/GenBank/DDBJ databases">
        <title>The Natural Products Discovery Center: Release of the First 8490 Sequenced Strains for Exploring Actinobacteria Biosynthetic Diversity.</title>
        <authorList>
            <person name="Kalkreuter E."/>
            <person name="Kautsar S.A."/>
            <person name="Yang D."/>
            <person name="Bader C.D."/>
            <person name="Teijaro C.N."/>
            <person name="Fluegel L."/>
            <person name="Davis C.M."/>
            <person name="Simpson J.R."/>
            <person name="Lauterbach L."/>
            <person name="Steele A.D."/>
            <person name="Gui C."/>
            <person name="Meng S."/>
            <person name="Li G."/>
            <person name="Viehrig K."/>
            <person name="Ye F."/>
            <person name="Su P."/>
            <person name="Kiefer A.F."/>
            <person name="Nichols A."/>
            <person name="Cepeda A.J."/>
            <person name="Yan W."/>
            <person name="Fan B."/>
            <person name="Jiang Y."/>
            <person name="Adhikari A."/>
            <person name="Zheng C.-J."/>
            <person name="Schuster L."/>
            <person name="Cowan T.M."/>
            <person name="Smanski M.J."/>
            <person name="Chevrette M.G."/>
            <person name="De Carvalho L.P.S."/>
            <person name="Shen B."/>
        </authorList>
    </citation>
    <scope>NUCLEOTIDE SEQUENCE [LARGE SCALE GENOMIC DNA]</scope>
    <source>
        <strain evidence="2 3">NPDC051599</strain>
    </source>
</reference>
<feature type="domain" description="A-factor biosynthesis hotdog" evidence="1">
    <location>
        <begin position="180"/>
        <end position="289"/>
    </location>
</feature>
<protein>
    <submittedName>
        <fullName evidence="2">ScbA/BarX family gamma-butyrolactone biosynthesis protein</fullName>
    </submittedName>
</protein>
<evidence type="ECO:0000259" key="1">
    <source>
        <dbReference type="Pfam" id="PF03756"/>
    </source>
</evidence>
<dbReference type="EMBL" id="JBITDC010000024">
    <property type="protein sequence ID" value="MFI5680992.1"/>
    <property type="molecule type" value="Genomic_DNA"/>
</dbReference>
<accession>A0ABW7YEZ8</accession>
<name>A0ABW7YEZ8_STRCE</name>
<organism evidence="2 3">
    <name type="scientific">Streptomyces cellulosae</name>
    <dbReference type="NCBI Taxonomy" id="1968"/>
    <lineage>
        <taxon>Bacteria</taxon>
        <taxon>Bacillati</taxon>
        <taxon>Actinomycetota</taxon>
        <taxon>Actinomycetes</taxon>
        <taxon>Kitasatosporales</taxon>
        <taxon>Streptomycetaceae</taxon>
        <taxon>Streptomyces</taxon>
    </lineage>
</organism>
<sequence>MSHTLLPGYSPVDKVREEGVPKEYVHLHREESVLVTGWFPGEADQYTVTARWPAAGEGFRGPLLLTQTIRQSCLVIAHAERSVPLSHQTLMEQMDFSVARGYRVPRNRPIDLAVNVSCRKTGHRSMRMELTLLHDGHLVAESVVSFSWIAPAVYRRLRGEHLQVAWGEAPVPEPVDAYTVGCVHESDVVLAPADRPGRWQLRMDVRNAALYDHPVDHVPALALIEAARQAAQGVTGPDRPFPLTGVSSSYMHYVEFDAPCWIEAAIAPAAGDGLTRVEVTGVQQGRTAFTIILAAEA</sequence>
<proteinExistence type="predicted"/>
<dbReference type="RefSeq" id="WP_398661340.1">
    <property type="nucleotide sequence ID" value="NZ_JBITDC010000024.1"/>
</dbReference>
<dbReference type="Proteomes" id="UP001612415">
    <property type="component" value="Unassembled WGS sequence"/>
</dbReference>
<dbReference type="NCBIfam" id="NF041195">
    <property type="entry name" value="ScbA_BarX_GamBu"/>
    <property type="match status" value="1"/>
</dbReference>
<comment type="caution">
    <text evidence="2">The sequence shown here is derived from an EMBL/GenBank/DDBJ whole genome shotgun (WGS) entry which is preliminary data.</text>
</comment>
<feature type="domain" description="A-factor biosynthesis hotdog" evidence="1">
    <location>
        <begin position="24"/>
        <end position="145"/>
    </location>
</feature>
<gene>
    <name evidence="2" type="ORF">ACIA8P_41390</name>
</gene>
<evidence type="ECO:0000313" key="2">
    <source>
        <dbReference type="EMBL" id="MFI5680992.1"/>
    </source>
</evidence>